<dbReference type="EMBL" id="JOWA01000095">
    <property type="protein sequence ID" value="KEZ43205.1"/>
    <property type="molecule type" value="Genomic_DNA"/>
</dbReference>
<reference evidence="1 2" key="1">
    <citation type="journal article" date="2014" name="Genome Announc.">
        <title>Draft genome sequence of the pathogenic fungus Scedosporium apiospermum.</title>
        <authorList>
            <person name="Vandeputte P."/>
            <person name="Ghamrawi S."/>
            <person name="Rechenmann M."/>
            <person name="Iltis A."/>
            <person name="Giraud S."/>
            <person name="Fleury M."/>
            <person name="Thornton C."/>
            <person name="Delhaes L."/>
            <person name="Meyer W."/>
            <person name="Papon N."/>
            <person name="Bouchara J.P."/>
        </authorList>
    </citation>
    <scope>NUCLEOTIDE SEQUENCE [LARGE SCALE GENOMIC DNA]</scope>
    <source>
        <strain evidence="1 2">IHEM 14462</strain>
    </source>
</reference>
<dbReference type="InterPro" id="IPR051678">
    <property type="entry name" value="AGP_Transferase"/>
</dbReference>
<dbReference type="Proteomes" id="UP000028545">
    <property type="component" value="Unassembled WGS sequence"/>
</dbReference>
<name>A0A084G793_PSEDA</name>
<dbReference type="RefSeq" id="XP_016643004.1">
    <property type="nucleotide sequence ID" value="XM_016787329.1"/>
</dbReference>
<protein>
    <submittedName>
        <fullName evidence="1">Uncharacterized protein</fullName>
    </submittedName>
</protein>
<sequence>MSSMETPKKRRPSERWTSFDNWDYDGMKERLERFMASINNPALVEHAKIVLNSPVSMSEPFSAGQYWCCFELVAPDGRLIIARVRLPKHPDSKTSDSDGADEYLIRCEVATMGFLQANVTTIPFATLFAYEAPGSAKAVKVGATYMLIEGFYGNTLQDVDHSIYNLPVSTQERIITQWTSYQAELAAFTFPSIGSISQFPTEKGPIIGKLATASSDGLPTAGPFQSGWSYFNALAEARLTQARKENASKIFKDPDDQGPFHFNHMDMGIQNILVDDDFTILAIIDWELSQSVPWAVNHYSMPIPLIHSDEEIREILNDPGHIAHRNVSRQEATRAMYRRKFKEAEAALKERGPPLRVSISEILEGKASRIYGVS</sequence>
<dbReference type="AlphaFoldDB" id="A0A084G793"/>
<dbReference type="Gene3D" id="3.90.1200.10">
    <property type="match status" value="1"/>
</dbReference>
<dbReference type="PANTHER" id="PTHR21310">
    <property type="entry name" value="AMINOGLYCOSIDE PHOSPHOTRANSFERASE-RELATED-RELATED"/>
    <property type="match status" value="1"/>
</dbReference>
<proteinExistence type="predicted"/>
<gene>
    <name evidence="1" type="ORF">SAPIO_CDS4880</name>
</gene>
<evidence type="ECO:0000313" key="2">
    <source>
        <dbReference type="Proteomes" id="UP000028545"/>
    </source>
</evidence>
<dbReference type="GeneID" id="27723952"/>
<evidence type="ECO:0000313" key="1">
    <source>
        <dbReference type="EMBL" id="KEZ43205.1"/>
    </source>
</evidence>
<dbReference type="InterPro" id="IPR011009">
    <property type="entry name" value="Kinase-like_dom_sf"/>
</dbReference>
<organism evidence="1 2">
    <name type="scientific">Pseudallescheria apiosperma</name>
    <name type="common">Scedosporium apiospermum</name>
    <dbReference type="NCBI Taxonomy" id="563466"/>
    <lineage>
        <taxon>Eukaryota</taxon>
        <taxon>Fungi</taxon>
        <taxon>Dikarya</taxon>
        <taxon>Ascomycota</taxon>
        <taxon>Pezizomycotina</taxon>
        <taxon>Sordariomycetes</taxon>
        <taxon>Hypocreomycetidae</taxon>
        <taxon>Microascales</taxon>
        <taxon>Microascaceae</taxon>
        <taxon>Scedosporium</taxon>
    </lineage>
</organism>
<dbReference type="KEGG" id="sapo:SAPIO_CDS4880"/>
<keyword evidence="2" id="KW-1185">Reference proteome</keyword>
<dbReference type="VEuPathDB" id="FungiDB:SAPIO_CDS4880"/>
<dbReference type="PANTHER" id="PTHR21310:SF37">
    <property type="entry name" value="AMINOGLYCOSIDE PHOSPHOTRANSFERASE DOMAIN-CONTAINING PROTEIN"/>
    <property type="match status" value="1"/>
</dbReference>
<dbReference type="SUPFAM" id="SSF56112">
    <property type="entry name" value="Protein kinase-like (PK-like)"/>
    <property type="match status" value="1"/>
</dbReference>
<comment type="caution">
    <text evidence="1">The sequence shown here is derived from an EMBL/GenBank/DDBJ whole genome shotgun (WGS) entry which is preliminary data.</text>
</comment>
<dbReference type="OMA" id="WEFAQTA"/>
<dbReference type="OrthoDB" id="10003767at2759"/>
<accession>A0A084G793</accession>
<dbReference type="HOGENOM" id="CLU_630250_0_0_1"/>